<feature type="transmembrane region" description="Helical" evidence="6">
    <location>
        <begin position="66"/>
        <end position="87"/>
    </location>
</feature>
<evidence type="ECO:0000256" key="2">
    <source>
        <dbReference type="ARBA" id="ARBA00022475"/>
    </source>
</evidence>
<dbReference type="Pfam" id="PF01040">
    <property type="entry name" value="UbiA"/>
    <property type="match status" value="1"/>
</dbReference>
<feature type="transmembrane region" description="Helical" evidence="6">
    <location>
        <begin position="159"/>
        <end position="177"/>
    </location>
</feature>
<protein>
    <submittedName>
        <fullName evidence="7">Geranylgeranylglycerol-phosphate geranylgeranyltransferase</fullName>
    </submittedName>
</protein>
<organism evidence="7 8">
    <name type="scientific">Lutimonas vermicola</name>
    <dbReference type="NCBI Taxonomy" id="414288"/>
    <lineage>
        <taxon>Bacteria</taxon>
        <taxon>Pseudomonadati</taxon>
        <taxon>Bacteroidota</taxon>
        <taxon>Flavobacteriia</taxon>
        <taxon>Flavobacteriales</taxon>
        <taxon>Flavobacteriaceae</taxon>
        <taxon>Lutimonas</taxon>
    </lineage>
</organism>
<evidence type="ECO:0000313" key="8">
    <source>
        <dbReference type="Proteomes" id="UP001474120"/>
    </source>
</evidence>
<dbReference type="CDD" id="cd13961">
    <property type="entry name" value="PT_UbiA_DGGGPS"/>
    <property type="match status" value="1"/>
</dbReference>
<dbReference type="PANTHER" id="PTHR42723">
    <property type="entry name" value="CHLOROPHYLL SYNTHASE"/>
    <property type="match status" value="1"/>
</dbReference>
<feature type="transmembrane region" description="Helical" evidence="6">
    <location>
        <begin position="256"/>
        <end position="275"/>
    </location>
</feature>
<keyword evidence="4 6" id="KW-1133">Transmembrane helix</keyword>
<name>A0ABU9L3N6_9FLAO</name>
<keyword evidence="5 6" id="KW-0472">Membrane</keyword>
<dbReference type="RefSeq" id="WP_342161213.1">
    <property type="nucleotide sequence ID" value="NZ_JBCDNA010000003.1"/>
</dbReference>
<evidence type="ECO:0000256" key="5">
    <source>
        <dbReference type="ARBA" id="ARBA00023136"/>
    </source>
</evidence>
<keyword evidence="8" id="KW-1185">Reference proteome</keyword>
<dbReference type="InterPro" id="IPR050475">
    <property type="entry name" value="Prenyltransferase_related"/>
</dbReference>
<evidence type="ECO:0000256" key="1">
    <source>
        <dbReference type="ARBA" id="ARBA00004141"/>
    </source>
</evidence>
<comment type="subcellular location">
    <subcellularLocation>
        <location evidence="1">Membrane</location>
        <topology evidence="1">Multi-pass membrane protein</topology>
    </subcellularLocation>
</comment>
<dbReference type="InterPro" id="IPR000537">
    <property type="entry name" value="UbiA_prenyltransferase"/>
</dbReference>
<evidence type="ECO:0000256" key="3">
    <source>
        <dbReference type="ARBA" id="ARBA00022692"/>
    </source>
</evidence>
<accession>A0ABU9L3N6</accession>
<dbReference type="EMBL" id="JBCDNA010000003">
    <property type="protein sequence ID" value="MEL4457052.1"/>
    <property type="molecule type" value="Genomic_DNA"/>
</dbReference>
<dbReference type="PANTHER" id="PTHR42723:SF1">
    <property type="entry name" value="CHLOROPHYLL SYNTHASE, CHLOROPLASTIC"/>
    <property type="match status" value="1"/>
</dbReference>
<evidence type="ECO:0000313" key="7">
    <source>
        <dbReference type="EMBL" id="MEL4457052.1"/>
    </source>
</evidence>
<reference evidence="7 8" key="1">
    <citation type="submission" date="2024-04" db="EMBL/GenBank/DDBJ databases">
        <title>whole genome sequencing of Lutimonas vermicola strain IMCC1616.</title>
        <authorList>
            <person name="Bae S.S."/>
        </authorList>
    </citation>
    <scope>NUCLEOTIDE SEQUENCE [LARGE SCALE GENOMIC DNA]</scope>
    <source>
        <strain evidence="7 8">IMCC1616</strain>
    </source>
</reference>
<evidence type="ECO:0000256" key="4">
    <source>
        <dbReference type="ARBA" id="ARBA00022989"/>
    </source>
</evidence>
<gene>
    <name evidence="7" type="ORF">AABB81_14175</name>
</gene>
<keyword evidence="2" id="KW-1003">Cell membrane</keyword>
<feature type="transmembrane region" description="Helical" evidence="6">
    <location>
        <begin position="114"/>
        <end position="147"/>
    </location>
</feature>
<dbReference type="Gene3D" id="1.10.357.140">
    <property type="entry name" value="UbiA prenyltransferase"/>
    <property type="match status" value="1"/>
</dbReference>
<evidence type="ECO:0000256" key="6">
    <source>
        <dbReference type="SAM" id="Phobius"/>
    </source>
</evidence>
<comment type="caution">
    <text evidence="7">The sequence shown here is derived from an EMBL/GenBank/DDBJ whole genome shotgun (WGS) entry which is preliminary data.</text>
</comment>
<dbReference type="InterPro" id="IPR044878">
    <property type="entry name" value="UbiA_sf"/>
</dbReference>
<proteinExistence type="predicted"/>
<feature type="transmembrane region" description="Helical" evidence="6">
    <location>
        <begin position="20"/>
        <end position="46"/>
    </location>
</feature>
<keyword evidence="3 6" id="KW-0812">Transmembrane</keyword>
<feature type="transmembrane region" description="Helical" evidence="6">
    <location>
        <begin position="225"/>
        <end position="244"/>
    </location>
</feature>
<dbReference type="Proteomes" id="UP001474120">
    <property type="component" value="Unassembled WGS sequence"/>
</dbReference>
<sequence length="314" mass="36709">MDASNNGLKKKPKTRKKYSLFFKFLSLLSVVRGYNIAIIVLAQYLAAIFIFSPDLPLRDIIFNLDLYFLVLATICVIAAGYIINNFYDSKKDKINKPIKSKIDSIVSQQIKLKIYFLLNFIGVVFGFLVSWRAALFFAIYVFLIWLYSHKLKKYPLTGLFSASILSILPFFAIFIYYKNFSTIIFTHAAFLFFVLMIRELLKDLENIKGDIVQNYRTIPVTYGEHFTKILITLLILLTMNPVYFLWEYPEIGMMKYYFYFVGIVFLFVLVYLWKAKTKKDYLILHNTIKLIIFIGVLSLMLIDTSVIIKRILTV</sequence>
<feature type="transmembrane region" description="Helical" evidence="6">
    <location>
        <begin position="281"/>
        <end position="302"/>
    </location>
</feature>